<dbReference type="eggNOG" id="arCOG01707">
    <property type="taxonomic scope" value="Archaea"/>
</dbReference>
<dbReference type="InterPro" id="IPR037069">
    <property type="entry name" value="AcylCoA_DH/ox_N_sf"/>
</dbReference>
<evidence type="ECO:0000256" key="4">
    <source>
        <dbReference type="ARBA" id="ARBA00022827"/>
    </source>
</evidence>
<evidence type="ECO:0000259" key="8">
    <source>
        <dbReference type="Pfam" id="PF02771"/>
    </source>
</evidence>
<dbReference type="Pfam" id="PF00441">
    <property type="entry name" value="Acyl-CoA_dh_1"/>
    <property type="match status" value="1"/>
</dbReference>
<accession>L9VLA8</accession>
<evidence type="ECO:0000313" key="10">
    <source>
        <dbReference type="Proteomes" id="UP000011599"/>
    </source>
</evidence>
<evidence type="ECO:0000259" key="6">
    <source>
        <dbReference type="Pfam" id="PF00441"/>
    </source>
</evidence>
<keyword evidence="3 5" id="KW-0285">Flavoprotein</keyword>
<dbReference type="PATRIC" id="fig|1114856.3.peg.4057"/>
<comment type="similarity">
    <text evidence="2 5">Belongs to the acyl-CoA dehydrogenase family.</text>
</comment>
<dbReference type="Pfam" id="PF02770">
    <property type="entry name" value="Acyl-CoA_dh_M"/>
    <property type="match status" value="1"/>
</dbReference>
<dbReference type="EMBL" id="AOHW01000045">
    <property type="protein sequence ID" value="ELY37752.1"/>
    <property type="molecule type" value="Genomic_DNA"/>
</dbReference>
<keyword evidence="10" id="KW-1185">Reference proteome</keyword>
<dbReference type="AlphaFoldDB" id="L9VLA8"/>
<organism evidence="9 10">
    <name type="scientific">Natronorubrum tibetense GA33</name>
    <dbReference type="NCBI Taxonomy" id="1114856"/>
    <lineage>
        <taxon>Archaea</taxon>
        <taxon>Methanobacteriati</taxon>
        <taxon>Methanobacteriota</taxon>
        <taxon>Stenosarchaea group</taxon>
        <taxon>Halobacteria</taxon>
        <taxon>Halobacteriales</taxon>
        <taxon>Natrialbaceae</taxon>
        <taxon>Natronorubrum</taxon>
    </lineage>
</organism>
<evidence type="ECO:0000256" key="5">
    <source>
        <dbReference type="RuleBase" id="RU362125"/>
    </source>
</evidence>
<proteinExistence type="inferred from homology"/>
<dbReference type="Gene3D" id="1.20.140.10">
    <property type="entry name" value="Butyryl-CoA Dehydrogenase, subunit A, domain 3"/>
    <property type="match status" value="1"/>
</dbReference>
<dbReference type="InterPro" id="IPR046373">
    <property type="entry name" value="Acyl-CoA_Oxase/DH_mid-dom_sf"/>
</dbReference>
<reference evidence="9 10" key="1">
    <citation type="journal article" date="2014" name="PLoS Genet.">
        <title>Phylogenetically driven sequencing of extremely halophilic archaea reveals strategies for static and dynamic osmo-response.</title>
        <authorList>
            <person name="Becker E.A."/>
            <person name="Seitzer P.M."/>
            <person name="Tritt A."/>
            <person name="Larsen D."/>
            <person name="Krusor M."/>
            <person name="Yao A.I."/>
            <person name="Wu D."/>
            <person name="Madern D."/>
            <person name="Eisen J.A."/>
            <person name="Darling A.E."/>
            <person name="Facciotti M.T."/>
        </authorList>
    </citation>
    <scope>NUCLEOTIDE SEQUENCE [LARGE SCALE GENOMIC DNA]</scope>
    <source>
        <strain evidence="9 10">GA33</strain>
    </source>
</reference>
<dbReference type="Proteomes" id="UP000011599">
    <property type="component" value="Unassembled WGS sequence"/>
</dbReference>
<evidence type="ECO:0000259" key="7">
    <source>
        <dbReference type="Pfam" id="PF02770"/>
    </source>
</evidence>
<evidence type="ECO:0000256" key="3">
    <source>
        <dbReference type="ARBA" id="ARBA00022630"/>
    </source>
</evidence>
<dbReference type="InterPro" id="IPR006091">
    <property type="entry name" value="Acyl-CoA_Oxase/DH_mid-dom"/>
</dbReference>
<dbReference type="SUPFAM" id="SSF56645">
    <property type="entry name" value="Acyl-CoA dehydrogenase NM domain-like"/>
    <property type="match status" value="1"/>
</dbReference>
<feature type="domain" description="Acyl-CoA oxidase/dehydrogenase middle" evidence="7">
    <location>
        <begin position="129"/>
        <end position="224"/>
    </location>
</feature>
<dbReference type="InterPro" id="IPR013786">
    <property type="entry name" value="AcylCoA_DH/ox_N"/>
</dbReference>
<dbReference type="GO" id="GO:0050660">
    <property type="term" value="F:flavin adenine dinucleotide binding"/>
    <property type="evidence" value="ECO:0007669"/>
    <property type="project" value="InterPro"/>
</dbReference>
<sequence length="388" mass="43022">MILESLDDFIEREVEPLEEGLGEALTNPRRGHEPNGRVTDELLNAIETVRKKSAESGFYAMNMPEEVGGGGVSTVTWYRSIKHVFSKGRGLNKYVLAGPEGPKPLLLLADARQREMYVRPLVRGEKTTAFAQTEPSVGSDSPNMKMAAERDGDEWVLNGTKQWITNGPYADFAQVFARTTPQEEAGRYGGITCFIVESDEWERGSFNNVPGQVGWQSELRFDDVRIPDDRVLGEVDNGFYAAMDFLSLGRLELGAQAVGLSDHLLALATEYARDREAFGQPIGNFQQVSSMIARGRAKQYAAETAGLRCAWLMDNDEDVVEDTSIFNWFATQSFWEVADAAVQVHGGSGLAEENPFMDHLHYARMLRIVEGTDELQLNTIAKQNGLLG</sequence>
<dbReference type="Gene3D" id="2.40.110.10">
    <property type="entry name" value="Butyryl-CoA Dehydrogenase, subunit A, domain 2"/>
    <property type="match status" value="1"/>
</dbReference>
<dbReference type="CDD" id="cd00567">
    <property type="entry name" value="ACAD"/>
    <property type="match status" value="1"/>
</dbReference>
<dbReference type="SUPFAM" id="SSF47203">
    <property type="entry name" value="Acyl-CoA dehydrogenase C-terminal domain-like"/>
    <property type="match status" value="1"/>
</dbReference>
<dbReference type="Pfam" id="PF02771">
    <property type="entry name" value="Acyl-CoA_dh_N"/>
    <property type="match status" value="1"/>
</dbReference>
<gene>
    <name evidence="9" type="ORF">C496_19630</name>
</gene>
<evidence type="ECO:0000256" key="1">
    <source>
        <dbReference type="ARBA" id="ARBA00001974"/>
    </source>
</evidence>
<dbReference type="PANTHER" id="PTHR43884:SF40">
    <property type="entry name" value="ACYL-COA DEHYDROGENASE"/>
    <property type="match status" value="1"/>
</dbReference>
<comment type="caution">
    <text evidence="9">The sequence shown here is derived from an EMBL/GenBank/DDBJ whole genome shotgun (WGS) entry which is preliminary data.</text>
</comment>
<evidence type="ECO:0000313" key="9">
    <source>
        <dbReference type="EMBL" id="ELY37752.1"/>
    </source>
</evidence>
<dbReference type="GO" id="GO:0003995">
    <property type="term" value="F:acyl-CoA dehydrogenase activity"/>
    <property type="evidence" value="ECO:0007669"/>
    <property type="project" value="TreeGrafter"/>
</dbReference>
<dbReference type="PANTHER" id="PTHR43884">
    <property type="entry name" value="ACYL-COA DEHYDROGENASE"/>
    <property type="match status" value="1"/>
</dbReference>
<dbReference type="STRING" id="1114856.GCA_000383975_04221"/>
<dbReference type="InterPro" id="IPR036250">
    <property type="entry name" value="AcylCo_DH-like_C"/>
</dbReference>
<dbReference type="InterPro" id="IPR009100">
    <property type="entry name" value="AcylCoA_DH/oxidase_NM_dom_sf"/>
</dbReference>
<keyword evidence="5" id="KW-0560">Oxidoreductase</keyword>
<dbReference type="Gene3D" id="1.10.540.10">
    <property type="entry name" value="Acyl-CoA dehydrogenase/oxidase, N-terminal domain"/>
    <property type="match status" value="1"/>
</dbReference>
<comment type="cofactor">
    <cofactor evidence="1 5">
        <name>FAD</name>
        <dbReference type="ChEBI" id="CHEBI:57692"/>
    </cofactor>
</comment>
<evidence type="ECO:0000256" key="2">
    <source>
        <dbReference type="ARBA" id="ARBA00009347"/>
    </source>
</evidence>
<keyword evidence="4 5" id="KW-0274">FAD</keyword>
<name>L9VLA8_9EURY</name>
<protein>
    <submittedName>
        <fullName evidence="9">Acyl-CoA dehydrogenase 12</fullName>
    </submittedName>
</protein>
<dbReference type="InterPro" id="IPR009075">
    <property type="entry name" value="AcylCo_DH/oxidase_C"/>
</dbReference>
<feature type="domain" description="Acyl-CoA dehydrogenase/oxidase N-terminal" evidence="8">
    <location>
        <begin position="48"/>
        <end position="125"/>
    </location>
</feature>
<feature type="domain" description="Acyl-CoA dehydrogenase/oxidase C-terminal" evidence="6">
    <location>
        <begin position="237"/>
        <end position="383"/>
    </location>
</feature>